<reference evidence="2" key="1">
    <citation type="journal article" date="2014" name="Genome Biol. Evol.">
        <title>Pangenome evidence for extensive interdomain horizontal transfer affecting lineage core and shell genes in uncultured planktonic thaumarchaeota and euryarchaeota.</title>
        <authorList>
            <person name="Deschamps P."/>
            <person name="Zivanovic Y."/>
            <person name="Moreira D."/>
            <person name="Rodriguez-Valera F."/>
            <person name="Lopez-Garcia P."/>
        </authorList>
    </citation>
    <scope>NUCLEOTIDE SEQUENCE</scope>
</reference>
<feature type="transmembrane region" description="Helical" evidence="1">
    <location>
        <begin position="161"/>
        <end position="187"/>
    </location>
</feature>
<keyword evidence="1" id="KW-0812">Transmembrane</keyword>
<evidence type="ECO:0000313" key="2">
    <source>
        <dbReference type="EMBL" id="AIE92911.1"/>
    </source>
</evidence>
<feature type="transmembrane region" description="Helical" evidence="1">
    <location>
        <begin position="93"/>
        <end position="115"/>
    </location>
</feature>
<accession>A0A075FTX1</accession>
<dbReference type="AlphaFoldDB" id="A0A075FTX1"/>
<keyword evidence="1" id="KW-1133">Transmembrane helix</keyword>
<feature type="transmembrane region" description="Helical" evidence="1">
    <location>
        <begin position="58"/>
        <end position="81"/>
    </location>
</feature>
<sequence>MDESEARFDIDHVEHSVGGFGGHAFRRLTHVSMAAIPILYYTRGEDIADVFSLNPDGFVSYVFLLILIVEAIRLRFGIVIVGQREYESSQISALAWGAFAVCLTLLVTGMAPFTTGTGLEAGIYGIPIIFGLTFVDPLMGEIKRQKQDMRLAIAAGTAASYAIWVGCSFWLGTPLWVCFLLAPLTVLGELPRVKYIDDNATMILFPLSALLMLSPFL</sequence>
<protein>
    <submittedName>
        <fullName evidence="2">Putative membrane protein</fullName>
    </submittedName>
</protein>
<keyword evidence="1" id="KW-0472">Membrane</keyword>
<feature type="transmembrane region" description="Helical" evidence="1">
    <location>
        <begin position="121"/>
        <end position="140"/>
    </location>
</feature>
<proteinExistence type="predicted"/>
<organism evidence="2">
    <name type="scientific">uncultured marine group II/III euryarchaeote AD1000_30_B09</name>
    <dbReference type="NCBI Taxonomy" id="1457750"/>
    <lineage>
        <taxon>Archaea</taxon>
        <taxon>Methanobacteriati</taxon>
        <taxon>Methanobacteriota</taxon>
        <taxon>environmental samples</taxon>
    </lineage>
</organism>
<name>A0A075FTX1_9EURY</name>
<feature type="transmembrane region" description="Helical" evidence="1">
    <location>
        <begin position="199"/>
        <end position="216"/>
    </location>
</feature>
<evidence type="ECO:0000256" key="1">
    <source>
        <dbReference type="SAM" id="Phobius"/>
    </source>
</evidence>
<dbReference type="EMBL" id="KF900380">
    <property type="protein sequence ID" value="AIE92911.1"/>
    <property type="molecule type" value="Genomic_DNA"/>
</dbReference>